<dbReference type="PROSITE" id="PS50994">
    <property type="entry name" value="INTEGRASE"/>
    <property type="match status" value="1"/>
</dbReference>
<dbReference type="InterPro" id="IPR012337">
    <property type="entry name" value="RNaseH-like_sf"/>
</dbReference>
<dbReference type="AlphaFoldDB" id="A0A0C2DMH4"/>
<keyword evidence="3" id="KW-1185">Reference proteome</keyword>
<dbReference type="PANTHER" id="PTHR47331">
    <property type="entry name" value="PHD-TYPE DOMAIN-CONTAINING PROTEIN"/>
    <property type="match status" value="1"/>
</dbReference>
<gene>
    <name evidence="2" type="ORF">ANCDUO_05875</name>
</gene>
<proteinExistence type="predicted"/>
<sequence length="115" mass="13225">MLRRFFARRGIPITITSDNSPTFTLGESILSEYSHHSLNDSAIAKEASTREIEWKYITPFAPWQGGEYERLIRSVKLALHKTLGKSIPSREELYTVVIEIEAMLNTRPLLYVELN</sequence>
<organism evidence="2 3">
    <name type="scientific">Ancylostoma duodenale</name>
    <dbReference type="NCBI Taxonomy" id="51022"/>
    <lineage>
        <taxon>Eukaryota</taxon>
        <taxon>Metazoa</taxon>
        <taxon>Ecdysozoa</taxon>
        <taxon>Nematoda</taxon>
        <taxon>Chromadorea</taxon>
        <taxon>Rhabditida</taxon>
        <taxon>Rhabditina</taxon>
        <taxon>Rhabditomorpha</taxon>
        <taxon>Strongyloidea</taxon>
        <taxon>Ancylostomatidae</taxon>
        <taxon>Ancylostomatinae</taxon>
        <taxon>Ancylostoma</taxon>
    </lineage>
</organism>
<dbReference type="OrthoDB" id="5862077at2759"/>
<dbReference type="InterPro" id="IPR001584">
    <property type="entry name" value="Integrase_cat-core"/>
</dbReference>
<evidence type="ECO:0000259" key="1">
    <source>
        <dbReference type="PROSITE" id="PS50994"/>
    </source>
</evidence>
<dbReference type="Proteomes" id="UP000054047">
    <property type="component" value="Unassembled WGS sequence"/>
</dbReference>
<dbReference type="GO" id="GO:0003676">
    <property type="term" value="F:nucleic acid binding"/>
    <property type="evidence" value="ECO:0007669"/>
    <property type="project" value="InterPro"/>
</dbReference>
<reference evidence="2 3" key="1">
    <citation type="submission" date="2013-12" db="EMBL/GenBank/DDBJ databases">
        <title>Draft genome of the parsitic nematode Ancylostoma duodenale.</title>
        <authorList>
            <person name="Mitreva M."/>
        </authorList>
    </citation>
    <scope>NUCLEOTIDE SEQUENCE [LARGE SCALE GENOMIC DNA]</scope>
    <source>
        <strain evidence="2 3">Zhejiang</strain>
    </source>
</reference>
<feature type="domain" description="Integrase catalytic" evidence="1">
    <location>
        <begin position="1"/>
        <end position="115"/>
    </location>
</feature>
<dbReference type="Gene3D" id="3.30.420.10">
    <property type="entry name" value="Ribonuclease H-like superfamily/Ribonuclease H"/>
    <property type="match status" value="1"/>
</dbReference>
<dbReference type="EMBL" id="KN728415">
    <property type="protein sequence ID" value="KIH63822.1"/>
    <property type="molecule type" value="Genomic_DNA"/>
</dbReference>
<evidence type="ECO:0000313" key="3">
    <source>
        <dbReference type="Proteomes" id="UP000054047"/>
    </source>
</evidence>
<accession>A0A0C2DMH4</accession>
<dbReference type="SUPFAM" id="SSF53098">
    <property type="entry name" value="Ribonuclease H-like"/>
    <property type="match status" value="1"/>
</dbReference>
<name>A0A0C2DMH4_9BILA</name>
<protein>
    <recommendedName>
        <fullName evidence="1">Integrase catalytic domain-containing protein</fullName>
    </recommendedName>
</protein>
<evidence type="ECO:0000313" key="2">
    <source>
        <dbReference type="EMBL" id="KIH63822.1"/>
    </source>
</evidence>
<dbReference type="GO" id="GO:0015074">
    <property type="term" value="P:DNA integration"/>
    <property type="evidence" value="ECO:0007669"/>
    <property type="project" value="InterPro"/>
</dbReference>
<dbReference type="InterPro" id="IPR036397">
    <property type="entry name" value="RNaseH_sf"/>
</dbReference>